<accession>A0A9W7HZK6</accession>
<dbReference type="EMBL" id="BSYR01000021">
    <property type="protein sequence ID" value="GMI86308.1"/>
    <property type="molecule type" value="Genomic_DNA"/>
</dbReference>
<dbReference type="AlphaFoldDB" id="A0A9W7HZK6"/>
<proteinExistence type="predicted"/>
<evidence type="ECO:0000259" key="1">
    <source>
        <dbReference type="Pfam" id="PF14111"/>
    </source>
</evidence>
<keyword evidence="3" id="KW-1185">Reference proteome</keyword>
<reference evidence="2" key="1">
    <citation type="submission" date="2023-05" db="EMBL/GenBank/DDBJ databases">
        <title>Genome and transcriptome analyses reveal genes involved in the formation of fine ridges on petal epidermal cells in Hibiscus trionum.</title>
        <authorList>
            <person name="Koshimizu S."/>
            <person name="Masuda S."/>
            <person name="Ishii T."/>
            <person name="Shirasu K."/>
            <person name="Hoshino A."/>
            <person name="Arita M."/>
        </authorList>
    </citation>
    <scope>NUCLEOTIDE SEQUENCE</scope>
    <source>
        <strain evidence="2">Hamamatsu line</strain>
    </source>
</reference>
<dbReference type="InterPro" id="IPR025558">
    <property type="entry name" value="DUF4283"/>
</dbReference>
<gene>
    <name evidence="2" type="ORF">HRI_002300100</name>
</gene>
<evidence type="ECO:0000313" key="2">
    <source>
        <dbReference type="EMBL" id="GMI86308.1"/>
    </source>
</evidence>
<sequence length="95" mass="10496">MADVEANLAGLSLEEDEEEPLIVEEVHTATIFPYEFCFVGSFLTTSVVNFQSMRSTLSNVWHPTGGISISDIGDGRFLFRLYHTIDAERIEAGGP</sequence>
<dbReference type="Pfam" id="PF14111">
    <property type="entry name" value="DUF4283"/>
    <property type="match status" value="1"/>
</dbReference>
<dbReference type="Proteomes" id="UP001165190">
    <property type="component" value="Unassembled WGS sequence"/>
</dbReference>
<organism evidence="2 3">
    <name type="scientific">Hibiscus trionum</name>
    <name type="common">Flower of an hour</name>
    <dbReference type="NCBI Taxonomy" id="183268"/>
    <lineage>
        <taxon>Eukaryota</taxon>
        <taxon>Viridiplantae</taxon>
        <taxon>Streptophyta</taxon>
        <taxon>Embryophyta</taxon>
        <taxon>Tracheophyta</taxon>
        <taxon>Spermatophyta</taxon>
        <taxon>Magnoliopsida</taxon>
        <taxon>eudicotyledons</taxon>
        <taxon>Gunneridae</taxon>
        <taxon>Pentapetalae</taxon>
        <taxon>rosids</taxon>
        <taxon>malvids</taxon>
        <taxon>Malvales</taxon>
        <taxon>Malvaceae</taxon>
        <taxon>Malvoideae</taxon>
        <taxon>Hibiscus</taxon>
    </lineage>
</organism>
<name>A0A9W7HZK6_HIBTR</name>
<comment type="caution">
    <text evidence="2">The sequence shown here is derived from an EMBL/GenBank/DDBJ whole genome shotgun (WGS) entry which is preliminary data.</text>
</comment>
<dbReference type="OrthoDB" id="989295at2759"/>
<evidence type="ECO:0000313" key="3">
    <source>
        <dbReference type="Proteomes" id="UP001165190"/>
    </source>
</evidence>
<protein>
    <recommendedName>
        <fullName evidence="1">DUF4283 domain-containing protein</fullName>
    </recommendedName>
</protein>
<feature type="domain" description="DUF4283" evidence="1">
    <location>
        <begin position="36"/>
        <end position="95"/>
    </location>
</feature>